<dbReference type="CDD" id="cd05233">
    <property type="entry name" value="SDR_c"/>
    <property type="match status" value="1"/>
</dbReference>
<dbReference type="PROSITE" id="PS00061">
    <property type="entry name" value="ADH_SHORT"/>
    <property type="match status" value="1"/>
</dbReference>
<evidence type="ECO:0000256" key="1">
    <source>
        <dbReference type="ARBA" id="ARBA00006484"/>
    </source>
</evidence>
<evidence type="ECO:0000259" key="4">
    <source>
        <dbReference type="SMART" id="SM00822"/>
    </source>
</evidence>
<keyword evidence="6" id="KW-1185">Reference proteome</keyword>
<organism evidence="5 6">
    <name type="scientific">Agromyces albus</name>
    <dbReference type="NCBI Taxonomy" id="205332"/>
    <lineage>
        <taxon>Bacteria</taxon>
        <taxon>Bacillati</taxon>
        <taxon>Actinomycetota</taxon>
        <taxon>Actinomycetes</taxon>
        <taxon>Micrococcales</taxon>
        <taxon>Microbacteriaceae</taxon>
        <taxon>Agromyces</taxon>
    </lineage>
</organism>
<dbReference type="AlphaFoldDB" id="A0A4Q2KVX4"/>
<proteinExistence type="inferred from homology"/>
<dbReference type="InterPro" id="IPR020904">
    <property type="entry name" value="Sc_DH/Rdtase_CS"/>
</dbReference>
<dbReference type="PRINTS" id="PR00080">
    <property type="entry name" value="SDRFAMILY"/>
</dbReference>
<feature type="domain" description="Ketoreductase" evidence="4">
    <location>
        <begin position="64"/>
        <end position="242"/>
    </location>
</feature>
<dbReference type="GO" id="GO:0030497">
    <property type="term" value="P:fatty acid elongation"/>
    <property type="evidence" value="ECO:0007669"/>
    <property type="project" value="TreeGrafter"/>
</dbReference>
<sequence>MNSPSPVSLTHPDYARESRSSWPCRDHPRAGLPHTAPAAESGRWAAVRPPRMRGMSMDLGVQGRTVIVTGASGGIGREVARAFAAEGARLVLSYRSGREQAEELARELGDGASAVRYDMGDPDSADELVDAAVRSTGRVDVLVHSAVMWGKDDWTADGFETILDAQWTRTLQVNIEGAVRLTRAVTPVMRTSGWGRIVHLSSSLARDGAAGAEYYAASKAALHGFSRSAAFSLGASGEILSNVAMLGLTRTDTNGFVTDAEGEHYSALAPIKRLLDAREVARPIVFLASAANAGITGQVVPITGGS</sequence>
<dbReference type="GO" id="GO:0016616">
    <property type="term" value="F:oxidoreductase activity, acting on the CH-OH group of donors, NAD or NADP as acceptor"/>
    <property type="evidence" value="ECO:0007669"/>
    <property type="project" value="UniProtKB-ARBA"/>
</dbReference>
<dbReference type="PANTHER" id="PTHR42760">
    <property type="entry name" value="SHORT-CHAIN DEHYDROGENASES/REDUCTASES FAMILY MEMBER"/>
    <property type="match status" value="1"/>
</dbReference>
<dbReference type="Pfam" id="PF13561">
    <property type="entry name" value="adh_short_C2"/>
    <property type="match status" value="1"/>
</dbReference>
<evidence type="ECO:0000256" key="2">
    <source>
        <dbReference type="ARBA" id="ARBA00023002"/>
    </source>
</evidence>
<comment type="similarity">
    <text evidence="1">Belongs to the short-chain dehydrogenases/reductases (SDR) family.</text>
</comment>
<dbReference type="InterPro" id="IPR057326">
    <property type="entry name" value="KR_dom"/>
</dbReference>
<dbReference type="Proteomes" id="UP000293865">
    <property type="component" value="Unassembled WGS sequence"/>
</dbReference>
<protein>
    <submittedName>
        <fullName evidence="5">SDR family oxidoreductase</fullName>
    </submittedName>
</protein>
<feature type="compositionally biased region" description="Basic and acidic residues" evidence="3">
    <location>
        <begin position="13"/>
        <end position="29"/>
    </location>
</feature>
<dbReference type="PRINTS" id="PR00081">
    <property type="entry name" value="GDHRDH"/>
</dbReference>
<feature type="region of interest" description="Disordered" evidence="3">
    <location>
        <begin position="1"/>
        <end position="43"/>
    </location>
</feature>
<dbReference type="EMBL" id="SDPN01000019">
    <property type="protein sequence ID" value="RXZ69734.1"/>
    <property type="molecule type" value="Genomic_DNA"/>
</dbReference>
<comment type="caution">
    <text evidence="5">The sequence shown here is derived from an EMBL/GenBank/DDBJ whole genome shotgun (WGS) entry which is preliminary data.</text>
</comment>
<dbReference type="InterPro" id="IPR002347">
    <property type="entry name" value="SDR_fam"/>
</dbReference>
<reference evidence="5 6" key="1">
    <citation type="submission" date="2019-01" db="EMBL/GenBank/DDBJ databases">
        <title>Agromyces.</title>
        <authorList>
            <person name="Li J."/>
        </authorList>
    </citation>
    <scope>NUCLEOTIDE SEQUENCE [LARGE SCALE GENOMIC DNA]</scope>
    <source>
        <strain evidence="5 6">DSM 15934</strain>
    </source>
</reference>
<dbReference type="Gene3D" id="3.40.50.720">
    <property type="entry name" value="NAD(P)-binding Rossmann-like Domain"/>
    <property type="match status" value="1"/>
</dbReference>
<evidence type="ECO:0000313" key="5">
    <source>
        <dbReference type="EMBL" id="RXZ69734.1"/>
    </source>
</evidence>
<keyword evidence="2" id="KW-0560">Oxidoreductase</keyword>
<evidence type="ECO:0000256" key="3">
    <source>
        <dbReference type="SAM" id="MobiDB-lite"/>
    </source>
</evidence>
<accession>A0A4Q2KVX4</accession>
<dbReference type="OrthoDB" id="8959163at2"/>
<name>A0A4Q2KVX4_9MICO</name>
<dbReference type="FunFam" id="3.40.50.720:FF:000084">
    <property type="entry name" value="Short-chain dehydrogenase reductase"/>
    <property type="match status" value="1"/>
</dbReference>
<dbReference type="SMART" id="SM00822">
    <property type="entry name" value="PKS_KR"/>
    <property type="match status" value="1"/>
</dbReference>
<gene>
    <name evidence="5" type="ORF">ESP51_11495</name>
</gene>
<dbReference type="PANTHER" id="PTHR42760:SF40">
    <property type="entry name" value="3-OXOACYL-[ACYL-CARRIER-PROTEIN] REDUCTASE, CHLOROPLASTIC"/>
    <property type="match status" value="1"/>
</dbReference>
<dbReference type="SUPFAM" id="SSF51735">
    <property type="entry name" value="NAD(P)-binding Rossmann-fold domains"/>
    <property type="match status" value="1"/>
</dbReference>
<evidence type="ECO:0000313" key="6">
    <source>
        <dbReference type="Proteomes" id="UP000293865"/>
    </source>
</evidence>
<dbReference type="InterPro" id="IPR036291">
    <property type="entry name" value="NAD(P)-bd_dom_sf"/>
</dbReference>